<dbReference type="AlphaFoldDB" id="A0A1Y2LQ60"/>
<dbReference type="OMA" id="DYKPQFS"/>
<keyword evidence="1" id="KW-0175">Coiled coil</keyword>
<dbReference type="EMBL" id="KZ107852">
    <property type="protein sequence ID" value="OSS46094.1"/>
    <property type="molecule type" value="Genomic_DNA"/>
</dbReference>
<reference evidence="3 4" key="1">
    <citation type="journal article" date="2017" name="Genome Announc.">
        <title>Genome sequence of the saprophytic ascomycete Epicoccum nigrum ICMP 19927 strain isolated from New Zealand.</title>
        <authorList>
            <person name="Fokin M."/>
            <person name="Fleetwood D."/>
            <person name="Weir B.S."/>
            <person name="Villas-Boas S.G."/>
        </authorList>
    </citation>
    <scope>NUCLEOTIDE SEQUENCE [LARGE SCALE GENOMIC DNA]</scope>
    <source>
        <strain evidence="3 4">ICMP 19927</strain>
    </source>
</reference>
<feature type="compositionally biased region" description="Basic and acidic residues" evidence="2">
    <location>
        <begin position="883"/>
        <end position="893"/>
    </location>
</feature>
<organism evidence="3 4">
    <name type="scientific">Epicoccum nigrum</name>
    <name type="common">Soil fungus</name>
    <name type="synonym">Epicoccum purpurascens</name>
    <dbReference type="NCBI Taxonomy" id="105696"/>
    <lineage>
        <taxon>Eukaryota</taxon>
        <taxon>Fungi</taxon>
        <taxon>Dikarya</taxon>
        <taxon>Ascomycota</taxon>
        <taxon>Pezizomycotina</taxon>
        <taxon>Dothideomycetes</taxon>
        <taxon>Pleosporomycetidae</taxon>
        <taxon>Pleosporales</taxon>
        <taxon>Pleosporineae</taxon>
        <taxon>Didymellaceae</taxon>
        <taxon>Epicoccum</taxon>
    </lineage>
</organism>
<evidence type="ECO:0000256" key="1">
    <source>
        <dbReference type="SAM" id="Coils"/>
    </source>
</evidence>
<feature type="region of interest" description="Disordered" evidence="2">
    <location>
        <begin position="322"/>
        <end position="578"/>
    </location>
</feature>
<evidence type="ECO:0000313" key="4">
    <source>
        <dbReference type="Proteomes" id="UP000193240"/>
    </source>
</evidence>
<name>A0A1Y2LQ60_EPING</name>
<dbReference type="GO" id="GO:0006355">
    <property type="term" value="P:regulation of DNA-templated transcription"/>
    <property type="evidence" value="ECO:0007669"/>
    <property type="project" value="InterPro"/>
</dbReference>
<dbReference type="Proteomes" id="UP000193240">
    <property type="component" value="Unassembled WGS sequence"/>
</dbReference>
<feature type="compositionally biased region" description="Low complexity" evidence="2">
    <location>
        <begin position="538"/>
        <end position="557"/>
    </location>
</feature>
<evidence type="ECO:0008006" key="5">
    <source>
        <dbReference type="Google" id="ProtNLM"/>
    </source>
</evidence>
<feature type="coiled-coil region" evidence="1">
    <location>
        <begin position="634"/>
        <end position="661"/>
    </location>
</feature>
<dbReference type="InParanoid" id="A0A1Y2LQ60"/>
<protein>
    <recommendedName>
        <fullName evidence="5">Fungal N-terminal domain-containing protein</fullName>
    </recommendedName>
</protein>
<evidence type="ECO:0000256" key="2">
    <source>
        <dbReference type="SAM" id="MobiDB-lite"/>
    </source>
</evidence>
<feature type="region of interest" description="Disordered" evidence="2">
    <location>
        <begin position="882"/>
        <end position="913"/>
    </location>
</feature>
<feature type="region of interest" description="Disordered" evidence="2">
    <location>
        <begin position="1145"/>
        <end position="1183"/>
    </location>
</feature>
<gene>
    <name evidence="3" type="ORF">B5807_08289</name>
</gene>
<evidence type="ECO:0000313" key="3">
    <source>
        <dbReference type="EMBL" id="OSS46094.1"/>
    </source>
</evidence>
<feature type="compositionally biased region" description="Polar residues" evidence="2">
    <location>
        <begin position="1152"/>
        <end position="1169"/>
    </location>
</feature>
<dbReference type="STRING" id="105696.A0A1Y2LQ60"/>
<feature type="coiled-coil region" evidence="1">
    <location>
        <begin position="763"/>
        <end position="809"/>
    </location>
</feature>
<keyword evidence="4" id="KW-1185">Reference proteome</keyword>
<feature type="compositionally biased region" description="Polar residues" evidence="2">
    <location>
        <begin position="900"/>
        <end position="913"/>
    </location>
</feature>
<accession>A0A1Y2LQ60</accession>
<dbReference type="PANTHER" id="PTHR36167">
    <property type="entry name" value="C2H2 FINGER DOMAIN TRANSCRIPTION FACTOR (EUROFUNG)-RELATED"/>
    <property type="match status" value="1"/>
</dbReference>
<feature type="compositionally biased region" description="Low complexity" evidence="2">
    <location>
        <begin position="453"/>
        <end position="463"/>
    </location>
</feature>
<dbReference type="PANTHER" id="PTHR36167:SF3">
    <property type="entry name" value="C2H2 FINGER DOMAIN TRANSCRIPTION FACTOR (EUROFUNG)-RELATED"/>
    <property type="match status" value="1"/>
</dbReference>
<proteinExistence type="predicted"/>
<sequence>MAEVVGLVASAITLAATAQGAAQLSKVVFKVVSTFKNAPTEMNTIASELSLFSGSLQTLADIIAHYERLCKPQFFEGTKTIMLGYRDIENDLKLLIDTSSHKTLLKLKWCMAKPKAKNLLRKIEGIKSALTLQLQIVQLAKEQMTHLHMTGDSAGQGTTPVNRWRSVVETVVQANRQLVEDAQLEDIEDPVQRHAHSRGERTTLDVWKENSFDTATWLYHLVFSPSVQEPPFQATVSDENLEEQAGLVALRSVPRKAPEEALPTTTREMIVWNSRTEPKHVVDKLLFTWTTLSHEQIRLTSAQQVKNDWSDRALQMLDDAGKETDQEQLVDSGVDETDDENIRRPSWAKRARQRESLQSFNARPRVRFKYPAAENAFSRPGSTPIPPIAPDSRDTYTDDDAAESTVVSRDPRRKARLTTEDDPWIFSAAEERNKSRTAAKMTGDTKKREEGTAAAAAAAASSAWNSNLSDDEWGFVGSKTKKKKGETGDSKVASLGRQGSSKQPVDKVAEPTPVSRSGKKQEKRAHVETGSEYDSYDDTVSMSTSSTVDTVTAPSSSAHQPNPQDDYPHIPQRPSGYGYPTYLPPPPNPAWNQFNPFASPGLGGAPQGYPPTMHPPVTHPLPSAMAPNTNDSRLSKIERLLNAQQQKLAQVKNDQNSSNNDVEVKRLSNVTEEYNKTIRQLAQSLNDRESSQHQVAADAIAERKYIMAAAEEKLRIIHGLEKLISQQNEEQRKAEEKWFHEKVYLQEQAKTAARLEQLAHKDATTAQQTASEIQKSLELLQAQVETERRVRIENEVKLAESRRKRDEENKARFEGYEKLLKASRLSQDKKELDTQRPVRQTLVRDHGRSIEVNEFTNEALGPSPSTLSSPLRFIQNSFWRPEVNTKHDNGPRSRRERHNSFATSHKPSSSGLSLTGFGNSYARQNQQTIVFSERSNTDNARLARLQDSLTKMGVQTAFDDSSDLGTGDVVLSGTASDLVVRSTLFWEAPMLTLGSDLLLTMRDMGWKLNYSRKSAGGRTYFLGDQPIHSYFFQDDYSPHFVPPTSCTQYDAVLIDKAWIEEYALLELGFQYRLASTGEYELDGRLTFGDLESLVERSFLMKENAFRRRYRQLQWHTQLNTPQTPCASSFEERYAPSTVSSVSRSSRSCASTITGQNDDAQYESSQTSQMGFDDDGSVSDRVCDDNASSGIGASVVASWVDSTTNPFRKLAPVVKARVNKNPWVEDVNWDGLSSYSQRV</sequence>
<dbReference type="InterPro" id="IPR039327">
    <property type="entry name" value="CON7-like"/>
</dbReference>